<dbReference type="OrthoDB" id="3359845at2759"/>
<sequence>MDQEKGQDWQVESHTVPVSYHNTGFTAGMYKNEDIIQALELFRDRDEGTLVQDVLNEVGEVGTPSPFVSTTLCLPYALWKAERLQRGQPNDRVRIAVIRTAAVSRDSFIALKLLPRSVRPHDEDWERCYNYANSFQEVLVPIQIGPSSIVGSILWEGVQDMMLPRWFLTGDPDSEPLSRTNYGGYRIQRFFEDVRRRFDSEAVSCDDAKSDARRLAFFLVDSWLSECLNSTANKEEFMSQTAETVTALAYDIVRWPSLEFKGRYSVDCTARSWSLPAIESSLTDEVISHLTIRWNEFRTLALRKELRDFVDRGRSILQELNDLGDDTGDLGDQLNQLNI</sequence>
<dbReference type="EMBL" id="ML170182">
    <property type="protein sequence ID" value="TDL21271.1"/>
    <property type="molecule type" value="Genomic_DNA"/>
</dbReference>
<dbReference type="AlphaFoldDB" id="A0A4Y7Q1R5"/>
<dbReference type="Pfam" id="PF24494">
    <property type="entry name" value="DUF7587"/>
    <property type="match status" value="1"/>
</dbReference>
<dbReference type="VEuPathDB" id="FungiDB:BD410DRAFT_310890"/>
<keyword evidence="3" id="KW-1185">Reference proteome</keyword>
<evidence type="ECO:0000313" key="3">
    <source>
        <dbReference type="Proteomes" id="UP000294933"/>
    </source>
</evidence>
<accession>A0A4Y7Q1R5</accession>
<protein>
    <recommendedName>
        <fullName evidence="1">DUF7587 domain-containing protein</fullName>
    </recommendedName>
</protein>
<name>A0A4Y7Q1R5_9AGAM</name>
<gene>
    <name evidence="2" type="ORF">BD410DRAFT_310890</name>
</gene>
<reference evidence="2 3" key="1">
    <citation type="submission" date="2018-06" db="EMBL/GenBank/DDBJ databases">
        <title>A transcriptomic atlas of mushroom development highlights an independent origin of complex multicellularity.</title>
        <authorList>
            <consortium name="DOE Joint Genome Institute"/>
            <person name="Krizsan K."/>
            <person name="Almasi E."/>
            <person name="Merenyi Z."/>
            <person name="Sahu N."/>
            <person name="Viragh M."/>
            <person name="Koszo T."/>
            <person name="Mondo S."/>
            <person name="Kiss B."/>
            <person name="Balint B."/>
            <person name="Kues U."/>
            <person name="Barry K."/>
            <person name="Hegedus J.C."/>
            <person name="Henrissat B."/>
            <person name="Johnson J."/>
            <person name="Lipzen A."/>
            <person name="Ohm R."/>
            <person name="Nagy I."/>
            <person name="Pangilinan J."/>
            <person name="Yan J."/>
            <person name="Xiong Y."/>
            <person name="Grigoriev I.V."/>
            <person name="Hibbett D.S."/>
            <person name="Nagy L.G."/>
        </authorList>
    </citation>
    <scope>NUCLEOTIDE SEQUENCE [LARGE SCALE GENOMIC DNA]</scope>
    <source>
        <strain evidence="2 3">SZMC22713</strain>
    </source>
</reference>
<dbReference type="Proteomes" id="UP000294933">
    <property type="component" value="Unassembled WGS sequence"/>
</dbReference>
<evidence type="ECO:0000313" key="2">
    <source>
        <dbReference type="EMBL" id="TDL21271.1"/>
    </source>
</evidence>
<organism evidence="2 3">
    <name type="scientific">Rickenella mellea</name>
    <dbReference type="NCBI Taxonomy" id="50990"/>
    <lineage>
        <taxon>Eukaryota</taxon>
        <taxon>Fungi</taxon>
        <taxon>Dikarya</taxon>
        <taxon>Basidiomycota</taxon>
        <taxon>Agaricomycotina</taxon>
        <taxon>Agaricomycetes</taxon>
        <taxon>Hymenochaetales</taxon>
        <taxon>Rickenellaceae</taxon>
        <taxon>Rickenella</taxon>
    </lineage>
</organism>
<evidence type="ECO:0000259" key="1">
    <source>
        <dbReference type="Pfam" id="PF24494"/>
    </source>
</evidence>
<feature type="domain" description="DUF7587" evidence="1">
    <location>
        <begin position="10"/>
        <end position="153"/>
    </location>
</feature>
<proteinExistence type="predicted"/>
<dbReference type="InterPro" id="IPR056009">
    <property type="entry name" value="DUF7587"/>
</dbReference>